<gene>
    <name evidence="1" type="ORF">SAMEA3906487_03221</name>
</gene>
<sequence>MTLRHLLPTIFLYTEEQRGNQLVESEVFGIFSDVAGIDKLVVVHDPHNRLTFVYRVDHDSDNLDAVGMTQLDSTAFDGKQSTSINGLTYRLGPPSAALRLLRDKPRWIQDKGSVLGVLLQNAAVRSSRLTLRRIPRPRVTRIPPDAPIVRLPSAPDADT</sequence>
<evidence type="ECO:0000313" key="1">
    <source>
        <dbReference type="EMBL" id="SAI72516.1"/>
    </source>
</evidence>
<dbReference type="eggNOG" id="ENOG503151H">
    <property type="taxonomic scope" value="Bacteria"/>
</dbReference>
<dbReference type="OrthoDB" id="8639491at2"/>
<dbReference type="AlphaFoldDB" id="A0A157SRH9"/>
<reference evidence="1 2" key="1">
    <citation type="submission" date="2016-04" db="EMBL/GenBank/DDBJ databases">
        <authorList>
            <consortium name="Pathogen Informatics"/>
        </authorList>
    </citation>
    <scope>NUCLEOTIDE SEQUENCE [LARGE SCALE GENOMIC DNA]</scope>
    <source>
        <strain evidence="1 2">H044680328</strain>
    </source>
</reference>
<name>A0A157SRH9_9BORD</name>
<protein>
    <submittedName>
        <fullName evidence="1">Uncharacterized protein</fullName>
    </submittedName>
</protein>
<accession>A0A157SRH9</accession>
<evidence type="ECO:0000313" key="2">
    <source>
        <dbReference type="Proteomes" id="UP000076825"/>
    </source>
</evidence>
<dbReference type="KEGG" id="btrm:SAMEA390648703221"/>
<dbReference type="STRING" id="123899.SAMEA3906487_03221"/>
<keyword evidence="2" id="KW-1185">Reference proteome</keyword>
<proteinExistence type="predicted"/>
<dbReference type="PATRIC" id="fig|123899.6.peg.3217"/>
<dbReference type="GeneID" id="56589538"/>
<organism evidence="1 2">
    <name type="scientific">Bordetella trematum</name>
    <dbReference type="NCBI Taxonomy" id="123899"/>
    <lineage>
        <taxon>Bacteria</taxon>
        <taxon>Pseudomonadati</taxon>
        <taxon>Pseudomonadota</taxon>
        <taxon>Betaproteobacteria</taxon>
        <taxon>Burkholderiales</taxon>
        <taxon>Alcaligenaceae</taxon>
        <taxon>Bordetella</taxon>
    </lineage>
</organism>
<dbReference type="RefSeq" id="WP_025516258.1">
    <property type="nucleotide sequence ID" value="NZ_CP016340.1"/>
</dbReference>
<dbReference type="Proteomes" id="UP000076825">
    <property type="component" value="Chromosome 1"/>
</dbReference>
<dbReference type="EMBL" id="LT546645">
    <property type="protein sequence ID" value="SAI72516.1"/>
    <property type="molecule type" value="Genomic_DNA"/>
</dbReference>